<dbReference type="SUPFAM" id="SSF47384">
    <property type="entry name" value="Homodimeric domain of signal transducing histidine kinase"/>
    <property type="match status" value="1"/>
</dbReference>
<dbReference type="InterPro" id="IPR004358">
    <property type="entry name" value="Sig_transdc_His_kin-like_C"/>
</dbReference>
<keyword evidence="6 9" id="KW-0418">Kinase</keyword>
<keyword evidence="7" id="KW-0902">Two-component regulatory system</keyword>
<dbReference type="PANTHER" id="PTHR45453:SF1">
    <property type="entry name" value="PHOSPHATE REGULON SENSOR PROTEIN PHOR"/>
    <property type="match status" value="1"/>
</dbReference>
<dbReference type="EC" id="2.7.13.3" evidence="3"/>
<dbReference type="GO" id="GO:0000155">
    <property type="term" value="F:phosphorelay sensor kinase activity"/>
    <property type="evidence" value="ECO:0007669"/>
    <property type="project" value="InterPro"/>
</dbReference>
<comment type="catalytic activity">
    <reaction evidence="1">
        <text>ATP + protein L-histidine = ADP + protein N-phospho-L-histidine.</text>
        <dbReference type="EC" id="2.7.13.3"/>
    </reaction>
</comment>
<dbReference type="PANTHER" id="PTHR45453">
    <property type="entry name" value="PHOSPHATE REGULON SENSOR PROTEIN PHOR"/>
    <property type="match status" value="1"/>
</dbReference>
<dbReference type="InterPro" id="IPR036097">
    <property type="entry name" value="HisK_dim/P_sf"/>
</dbReference>
<dbReference type="AlphaFoldDB" id="A0A9D1T8I0"/>
<reference evidence="9" key="1">
    <citation type="submission" date="2020-10" db="EMBL/GenBank/DDBJ databases">
        <authorList>
            <person name="Gilroy R."/>
        </authorList>
    </citation>
    <scope>NUCLEOTIDE SEQUENCE</scope>
    <source>
        <strain evidence="9">ChiBcec6-7307</strain>
    </source>
</reference>
<accession>A0A9D1T8I0</accession>
<evidence type="ECO:0000256" key="6">
    <source>
        <dbReference type="ARBA" id="ARBA00022777"/>
    </source>
</evidence>
<evidence type="ECO:0000313" key="9">
    <source>
        <dbReference type="EMBL" id="HIV23754.1"/>
    </source>
</evidence>
<evidence type="ECO:0000256" key="2">
    <source>
        <dbReference type="ARBA" id="ARBA00004370"/>
    </source>
</evidence>
<dbReference type="Pfam" id="PF02518">
    <property type="entry name" value="HATPase_c"/>
    <property type="match status" value="1"/>
</dbReference>
<keyword evidence="5" id="KW-0808">Transferase</keyword>
<dbReference type="Pfam" id="PF00512">
    <property type="entry name" value="HisKA"/>
    <property type="match status" value="1"/>
</dbReference>
<dbReference type="PROSITE" id="PS50109">
    <property type="entry name" value="HIS_KIN"/>
    <property type="match status" value="1"/>
</dbReference>
<evidence type="ECO:0000256" key="4">
    <source>
        <dbReference type="ARBA" id="ARBA00022553"/>
    </source>
</evidence>
<comment type="subcellular location">
    <subcellularLocation>
        <location evidence="2">Membrane</location>
    </subcellularLocation>
</comment>
<proteinExistence type="predicted"/>
<evidence type="ECO:0000256" key="3">
    <source>
        <dbReference type="ARBA" id="ARBA00012438"/>
    </source>
</evidence>
<sequence>MGRLEEMMANFLAEGKDWRKEKKPDAGISKIRERRESKLAHQLGLILDRAAFQKEQAAGERDQVAGLLSDLSHQLKTPLANIVMYTELLEEENLSREQERSFLEETARQARKMQWLIKAMLKASRLEHGIIRVKPGYGGIRETIGKAVTSVYAQAARRNISIKVQEFTDCRLYHDPVWTAEALGNILENGIKYAPEGSALTVRLNPMEIYTGIEIEDQGTGIPKEEYNEIFKRFYRGKGSSGKEGNGLGLYLAQLVLNKEKGYVTVKAADTGGSCFTVYLLNEVTGSSD</sequence>
<dbReference type="CDD" id="cd00082">
    <property type="entry name" value="HisKA"/>
    <property type="match status" value="1"/>
</dbReference>
<dbReference type="GO" id="GO:0005886">
    <property type="term" value="C:plasma membrane"/>
    <property type="evidence" value="ECO:0007669"/>
    <property type="project" value="TreeGrafter"/>
</dbReference>
<dbReference type="InterPro" id="IPR003594">
    <property type="entry name" value="HATPase_dom"/>
</dbReference>
<dbReference type="Gene3D" id="1.10.287.130">
    <property type="match status" value="1"/>
</dbReference>
<protein>
    <recommendedName>
        <fullName evidence="3">histidine kinase</fullName>
        <ecNumber evidence="3">2.7.13.3</ecNumber>
    </recommendedName>
</protein>
<dbReference type="Proteomes" id="UP000886889">
    <property type="component" value="Unassembled WGS sequence"/>
</dbReference>
<dbReference type="InterPro" id="IPR050351">
    <property type="entry name" value="BphY/WalK/GraS-like"/>
</dbReference>
<organism evidence="9 10">
    <name type="scientific">Candidatus Merdiplasma excrementigallinarum</name>
    <dbReference type="NCBI Taxonomy" id="2840864"/>
    <lineage>
        <taxon>Bacteria</taxon>
        <taxon>Bacillati</taxon>
        <taxon>Bacillota</taxon>
        <taxon>Clostridia</taxon>
        <taxon>Lachnospirales</taxon>
        <taxon>Lachnospiraceae</taxon>
        <taxon>Lachnospiraceae incertae sedis</taxon>
        <taxon>Candidatus Merdiplasma</taxon>
    </lineage>
</organism>
<evidence type="ECO:0000259" key="8">
    <source>
        <dbReference type="PROSITE" id="PS50109"/>
    </source>
</evidence>
<reference evidence="9" key="2">
    <citation type="journal article" date="2021" name="PeerJ">
        <title>Extensive microbial diversity within the chicken gut microbiome revealed by metagenomics and culture.</title>
        <authorList>
            <person name="Gilroy R."/>
            <person name="Ravi A."/>
            <person name="Getino M."/>
            <person name="Pursley I."/>
            <person name="Horton D.L."/>
            <person name="Alikhan N.F."/>
            <person name="Baker D."/>
            <person name="Gharbi K."/>
            <person name="Hall N."/>
            <person name="Watson M."/>
            <person name="Adriaenssens E.M."/>
            <person name="Foster-Nyarko E."/>
            <person name="Jarju S."/>
            <person name="Secka A."/>
            <person name="Antonio M."/>
            <person name="Oren A."/>
            <person name="Chaudhuri R.R."/>
            <person name="La Ragione R."/>
            <person name="Hildebrand F."/>
            <person name="Pallen M.J."/>
        </authorList>
    </citation>
    <scope>NUCLEOTIDE SEQUENCE</scope>
    <source>
        <strain evidence="9">ChiBcec6-7307</strain>
    </source>
</reference>
<dbReference type="GO" id="GO:0016036">
    <property type="term" value="P:cellular response to phosphate starvation"/>
    <property type="evidence" value="ECO:0007669"/>
    <property type="project" value="TreeGrafter"/>
</dbReference>
<dbReference type="CDD" id="cd00075">
    <property type="entry name" value="HATPase"/>
    <property type="match status" value="1"/>
</dbReference>
<keyword evidence="4" id="KW-0597">Phosphoprotein</keyword>
<dbReference type="Gene3D" id="3.30.565.10">
    <property type="entry name" value="Histidine kinase-like ATPase, C-terminal domain"/>
    <property type="match status" value="1"/>
</dbReference>
<dbReference type="SMART" id="SM00387">
    <property type="entry name" value="HATPase_c"/>
    <property type="match status" value="1"/>
</dbReference>
<dbReference type="InterPro" id="IPR005467">
    <property type="entry name" value="His_kinase_dom"/>
</dbReference>
<dbReference type="SMART" id="SM00388">
    <property type="entry name" value="HisKA"/>
    <property type="match status" value="1"/>
</dbReference>
<dbReference type="PRINTS" id="PR00344">
    <property type="entry name" value="BCTRLSENSOR"/>
</dbReference>
<evidence type="ECO:0000256" key="5">
    <source>
        <dbReference type="ARBA" id="ARBA00022679"/>
    </source>
</evidence>
<dbReference type="InterPro" id="IPR003661">
    <property type="entry name" value="HisK_dim/P_dom"/>
</dbReference>
<dbReference type="EMBL" id="DVOS01000060">
    <property type="protein sequence ID" value="HIV23754.1"/>
    <property type="molecule type" value="Genomic_DNA"/>
</dbReference>
<evidence type="ECO:0000256" key="1">
    <source>
        <dbReference type="ARBA" id="ARBA00000085"/>
    </source>
</evidence>
<evidence type="ECO:0000256" key="7">
    <source>
        <dbReference type="ARBA" id="ARBA00023012"/>
    </source>
</evidence>
<name>A0A9D1T8I0_9FIRM</name>
<comment type="caution">
    <text evidence="9">The sequence shown here is derived from an EMBL/GenBank/DDBJ whole genome shotgun (WGS) entry which is preliminary data.</text>
</comment>
<feature type="domain" description="Histidine kinase" evidence="8">
    <location>
        <begin position="70"/>
        <end position="284"/>
    </location>
</feature>
<gene>
    <name evidence="9" type="ORF">IAC80_07410</name>
</gene>
<evidence type="ECO:0000313" key="10">
    <source>
        <dbReference type="Proteomes" id="UP000886889"/>
    </source>
</evidence>
<dbReference type="InterPro" id="IPR036890">
    <property type="entry name" value="HATPase_C_sf"/>
</dbReference>
<dbReference type="GO" id="GO:0004721">
    <property type="term" value="F:phosphoprotein phosphatase activity"/>
    <property type="evidence" value="ECO:0007669"/>
    <property type="project" value="TreeGrafter"/>
</dbReference>
<dbReference type="SUPFAM" id="SSF55874">
    <property type="entry name" value="ATPase domain of HSP90 chaperone/DNA topoisomerase II/histidine kinase"/>
    <property type="match status" value="1"/>
</dbReference>